<feature type="transmembrane region" description="Helical" evidence="7">
    <location>
        <begin position="55"/>
        <end position="73"/>
    </location>
</feature>
<comment type="domain">
    <text evidence="7">The DHHC domain is required for palmitoyltransferase activity.</text>
</comment>
<dbReference type="GO" id="GO:0016188">
    <property type="term" value="P:synaptic vesicle maturation"/>
    <property type="evidence" value="ECO:0007669"/>
    <property type="project" value="TreeGrafter"/>
</dbReference>
<dbReference type="Proteomes" id="UP000050640">
    <property type="component" value="Unplaced"/>
</dbReference>
<feature type="transmembrane region" description="Helical" evidence="7">
    <location>
        <begin position="251"/>
        <end position="270"/>
    </location>
</feature>
<dbReference type="EC" id="2.3.1.225" evidence="7"/>
<feature type="transmembrane region" description="Helical" evidence="7">
    <location>
        <begin position="213"/>
        <end position="239"/>
    </location>
</feature>
<dbReference type="STRING" id="1147741.A0A0R3RLR3"/>
<evidence type="ECO:0000313" key="10">
    <source>
        <dbReference type="WBParaSite" id="EEL_0000242201-mRNA-1"/>
    </source>
</evidence>
<comment type="subcellular location">
    <subcellularLocation>
        <location evidence="1">Membrane</location>
        <topology evidence="1">Multi-pass membrane protein</topology>
    </subcellularLocation>
</comment>
<dbReference type="InterPro" id="IPR039859">
    <property type="entry name" value="PFA4/ZDH16/20/ERF2-like"/>
</dbReference>
<keyword evidence="3 7" id="KW-0812">Transmembrane</keyword>
<evidence type="ECO:0000256" key="3">
    <source>
        <dbReference type="ARBA" id="ARBA00022692"/>
    </source>
</evidence>
<dbReference type="PROSITE" id="PS50216">
    <property type="entry name" value="DHHC"/>
    <property type="match status" value="1"/>
</dbReference>
<evidence type="ECO:0000256" key="1">
    <source>
        <dbReference type="ARBA" id="ARBA00004141"/>
    </source>
</evidence>
<organism evidence="9 10">
    <name type="scientific">Elaeophora elaphi</name>
    <dbReference type="NCBI Taxonomy" id="1147741"/>
    <lineage>
        <taxon>Eukaryota</taxon>
        <taxon>Metazoa</taxon>
        <taxon>Ecdysozoa</taxon>
        <taxon>Nematoda</taxon>
        <taxon>Chromadorea</taxon>
        <taxon>Rhabditida</taxon>
        <taxon>Spirurina</taxon>
        <taxon>Spiruromorpha</taxon>
        <taxon>Filarioidea</taxon>
        <taxon>Onchocercidae</taxon>
        <taxon>Elaeophora</taxon>
    </lineage>
</organism>
<dbReference type="GO" id="GO:0006612">
    <property type="term" value="P:protein targeting to membrane"/>
    <property type="evidence" value="ECO:0007669"/>
    <property type="project" value="TreeGrafter"/>
</dbReference>
<feature type="domain" description="Palmitoyltransferase DHHC" evidence="8">
    <location>
        <begin position="129"/>
        <end position="249"/>
    </location>
</feature>
<evidence type="ECO:0000259" key="8">
    <source>
        <dbReference type="Pfam" id="PF01529"/>
    </source>
</evidence>
<name>A0A0R3RLR3_9BILA</name>
<dbReference type="WBParaSite" id="EEL_0000242201-mRNA-1">
    <property type="protein sequence ID" value="EEL_0000242201-mRNA-1"/>
    <property type="gene ID" value="EEL_0000242201"/>
</dbReference>
<evidence type="ECO:0000256" key="4">
    <source>
        <dbReference type="ARBA" id="ARBA00022989"/>
    </source>
</evidence>
<sequence>MIAEMICFNNVCLRNIISFIRWLPVIFILTLLCWAYFAYVVQLCFFTVEGSFERAVYLFVFHLLLFLFLWSYYETIFRPVGRPPKAFYVDSKTRRDLSNLEESECKEILEHYVRQHQIPVDNRNSDGSIRYCYKCSCIKPDRCHHCSVCGHCVLKFDHHCPWVNTCINYFNYKFFLQFLFYGLILCLWGILTDLQYFIAFWKNALRLSAGFGRFHIVFLFFVAGMFAASITCLFVYHVYLTARNQSTIGQLWVPLLLTLKQFLQLFAIVLN</sequence>
<dbReference type="InterPro" id="IPR001594">
    <property type="entry name" value="Palmitoyltrfase_DHHC"/>
</dbReference>
<feature type="transmembrane region" description="Helical" evidence="7">
    <location>
        <begin position="178"/>
        <end position="201"/>
    </location>
</feature>
<comment type="catalytic activity">
    <reaction evidence="7">
        <text>L-cysteinyl-[protein] + hexadecanoyl-CoA = S-hexadecanoyl-L-cysteinyl-[protein] + CoA</text>
        <dbReference type="Rhea" id="RHEA:36683"/>
        <dbReference type="Rhea" id="RHEA-COMP:10131"/>
        <dbReference type="Rhea" id="RHEA-COMP:11032"/>
        <dbReference type="ChEBI" id="CHEBI:29950"/>
        <dbReference type="ChEBI" id="CHEBI:57287"/>
        <dbReference type="ChEBI" id="CHEBI:57379"/>
        <dbReference type="ChEBI" id="CHEBI:74151"/>
        <dbReference type="EC" id="2.3.1.225"/>
    </reaction>
</comment>
<proteinExistence type="inferred from homology"/>
<accession>A0A0R3RLR3</accession>
<dbReference type="GO" id="GO:0005794">
    <property type="term" value="C:Golgi apparatus"/>
    <property type="evidence" value="ECO:0007669"/>
    <property type="project" value="TreeGrafter"/>
</dbReference>
<keyword evidence="2 7" id="KW-0808">Transferase</keyword>
<evidence type="ECO:0000256" key="7">
    <source>
        <dbReference type="RuleBase" id="RU079119"/>
    </source>
</evidence>
<dbReference type="Pfam" id="PF01529">
    <property type="entry name" value="DHHC"/>
    <property type="match status" value="1"/>
</dbReference>
<comment type="similarity">
    <text evidence="7">Belongs to the DHHC palmitoyltransferase family.</text>
</comment>
<keyword evidence="9" id="KW-1185">Reference proteome</keyword>
<dbReference type="PANTHER" id="PTHR22883:SF147">
    <property type="entry name" value="PALMITOYLTRANSFERASE"/>
    <property type="match status" value="1"/>
</dbReference>
<dbReference type="PANTHER" id="PTHR22883">
    <property type="entry name" value="ZINC FINGER DHHC DOMAIN CONTAINING PROTEIN"/>
    <property type="match status" value="1"/>
</dbReference>
<keyword evidence="4 7" id="KW-1133">Transmembrane helix</keyword>
<dbReference type="GO" id="GO:0016020">
    <property type="term" value="C:membrane"/>
    <property type="evidence" value="ECO:0007669"/>
    <property type="project" value="UniProtKB-SubCell"/>
</dbReference>
<dbReference type="GO" id="GO:0005783">
    <property type="term" value="C:endoplasmic reticulum"/>
    <property type="evidence" value="ECO:0007669"/>
    <property type="project" value="TreeGrafter"/>
</dbReference>
<evidence type="ECO:0000256" key="5">
    <source>
        <dbReference type="ARBA" id="ARBA00023136"/>
    </source>
</evidence>
<keyword evidence="6 7" id="KW-0012">Acyltransferase</keyword>
<feature type="transmembrane region" description="Helical" evidence="7">
    <location>
        <begin position="22"/>
        <end position="48"/>
    </location>
</feature>
<keyword evidence="5 7" id="KW-0472">Membrane</keyword>
<evidence type="ECO:0000256" key="2">
    <source>
        <dbReference type="ARBA" id="ARBA00022679"/>
    </source>
</evidence>
<protein>
    <recommendedName>
        <fullName evidence="7">Palmitoyltransferase</fullName>
        <ecNumber evidence="7">2.3.1.225</ecNumber>
    </recommendedName>
</protein>
<evidence type="ECO:0000313" key="9">
    <source>
        <dbReference type="Proteomes" id="UP000050640"/>
    </source>
</evidence>
<dbReference type="GO" id="GO:0019706">
    <property type="term" value="F:protein-cysteine S-palmitoyltransferase activity"/>
    <property type="evidence" value="ECO:0007669"/>
    <property type="project" value="UniProtKB-EC"/>
</dbReference>
<dbReference type="AlphaFoldDB" id="A0A0R3RLR3"/>
<evidence type="ECO:0000256" key="6">
    <source>
        <dbReference type="ARBA" id="ARBA00023315"/>
    </source>
</evidence>
<reference evidence="10" key="1">
    <citation type="submission" date="2017-02" db="UniProtKB">
        <authorList>
            <consortium name="WormBaseParasite"/>
        </authorList>
    </citation>
    <scope>IDENTIFICATION</scope>
</reference>